<dbReference type="InterPro" id="IPR029033">
    <property type="entry name" value="His_PPase_superfam"/>
</dbReference>
<dbReference type="AlphaFoldDB" id="A0A381PGT8"/>
<evidence type="ECO:0000256" key="3">
    <source>
        <dbReference type="ARBA" id="ARBA00012028"/>
    </source>
</evidence>
<name>A0A381PGT8_9ZZZZ</name>
<dbReference type="PROSITE" id="PS00175">
    <property type="entry name" value="PG_MUTASE"/>
    <property type="match status" value="1"/>
</dbReference>
<dbReference type="InterPro" id="IPR001345">
    <property type="entry name" value="PG/BPGM_mutase_AS"/>
</dbReference>
<accession>A0A381PGT8</accession>
<comment type="catalytic activity">
    <reaction evidence="1">
        <text>(2R)-2-phosphoglycerate = (2R)-3-phosphoglycerate</text>
        <dbReference type="Rhea" id="RHEA:15901"/>
        <dbReference type="ChEBI" id="CHEBI:58272"/>
        <dbReference type="ChEBI" id="CHEBI:58289"/>
        <dbReference type="EC" id="5.4.2.11"/>
    </reaction>
</comment>
<dbReference type="GO" id="GO:0006096">
    <property type="term" value="P:glycolytic process"/>
    <property type="evidence" value="ECO:0007669"/>
    <property type="project" value="UniProtKB-KW"/>
</dbReference>
<dbReference type="NCBIfam" id="NF010713">
    <property type="entry name" value="PRK14115.1"/>
    <property type="match status" value="1"/>
</dbReference>
<dbReference type="Pfam" id="PF00300">
    <property type="entry name" value="His_Phos_1"/>
    <property type="match status" value="1"/>
</dbReference>
<keyword evidence="4" id="KW-0324">Glycolysis</keyword>
<dbReference type="Gene3D" id="3.40.50.1240">
    <property type="entry name" value="Phosphoglycerate mutase-like"/>
    <property type="match status" value="1"/>
</dbReference>
<keyword evidence="5" id="KW-0413">Isomerase</keyword>
<dbReference type="HAMAP" id="MF_01039">
    <property type="entry name" value="PGAM_GpmA"/>
    <property type="match status" value="1"/>
</dbReference>
<dbReference type="InterPro" id="IPR005952">
    <property type="entry name" value="Phosphogly_mut1"/>
</dbReference>
<gene>
    <name evidence="6" type="ORF">METZ01_LOCUS19075</name>
</gene>
<dbReference type="SUPFAM" id="SSF53254">
    <property type="entry name" value="Phosphoglycerate mutase-like"/>
    <property type="match status" value="1"/>
</dbReference>
<evidence type="ECO:0000256" key="5">
    <source>
        <dbReference type="ARBA" id="ARBA00023235"/>
    </source>
</evidence>
<dbReference type="InterPro" id="IPR013078">
    <property type="entry name" value="His_Pase_superF_clade-1"/>
</dbReference>
<dbReference type="CDD" id="cd07067">
    <property type="entry name" value="HP_PGM_like"/>
    <property type="match status" value="1"/>
</dbReference>
<dbReference type="SMART" id="SM00855">
    <property type="entry name" value="PGAM"/>
    <property type="match status" value="1"/>
</dbReference>
<evidence type="ECO:0000256" key="4">
    <source>
        <dbReference type="ARBA" id="ARBA00023152"/>
    </source>
</evidence>
<evidence type="ECO:0000256" key="2">
    <source>
        <dbReference type="ARBA" id="ARBA00006717"/>
    </source>
</evidence>
<dbReference type="EC" id="5.4.2.11" evidence="3"/>
<organism evidence="6">
    <name type="scientific">marine metagenome</name>
    <dbReference type="NCBI Taxonomy" id="408172"/>
    <lineage>
        <taxon>unclassified sequences</taxon>
        <taxon>metagenomes</taxon>
        <taxon>ecological metagenomes</taxon>
    </lineage>
</organism>
<proteinExistence type="inferred from homology"/>
<dbReference type="PANTHER" id="PTHR11931">
    <property type="entry name" value="PHOSPHOGLYCERATE MUTASE"/>
    <property type="match status" value="1"/>
</dbReference>
<sequence>MSRKLVLIRHGQSEWNLQNLFTGWADVDLTQQGHQEAVNAAKVLYKLDFNTDIAITSVLKRSIKTLSIIMNQLDSNAPVIQDWRLNERHYGALQGLNKSETAAQYGEEQVKIWRRSFSTAPPPLDINDKRHPSHDDRYQNINNLPSAESLETTLQRVIACWNDTIAPQLKEAKNVLIVAHGNSLRALVKMLDKISNEKIVSFDIPTGIPLLYTLDKNLDPLSREFIGDPKLIAAARKAVANQGKAK</sequence>
<reference evidence="6" key="1">
    <citation type="submission" date="2018-05" db="EMBL/GenBank/DDBJ databases">
        <authorList>
            <person name="Lanie J.A."/>
            <person name="Ng W.-L."/>
            <person name="Kazmierczak K.M."/>
            <person name="Andrzejewski T.M."/>
            <person name="Davidsen T.M."/>
            <person name="Wayne K.J."/>
            <person name="Tettelin H."/>
            <person name="Glass J.I."/>
            <person name="Rusch D."/>
            <person name="Podicherti R."/>
            <person name="Tsui H.-C.T."/>
            <person name="Winkler M.E."/>
        </authorList>
    </citation>
    <scope>NUCLEOTIDE SEQUENCE</scope>
</reference>
<evidence type="ECO:0000256" key="1">
    <source>
        <dbReference type="ARBA" id="ARBA00000380"/>
    </source>
</evidence>
<protein>
    <recommendedName>
        <fullName evidence="3">phosphoglycerate mutase (2,3-diphosphoglycerate-dependent)</fullName>
        <ecNumber evidence="3">5.4.2.11</ecNumber>
    </recommendedName>
</protein>
<dbReference type="EMBL" id="UINC01000979">
    <property type="protein sequence ID" value="SUZ66221.1"/>
    <property type="molecule type" value="Genomic_DNA"/>
</dbReference>
<dbReference type="GO" id="GO:0004619">
    <property type="term" value="F:phosphoglycerate mutase activity"/>
    <property type="evidence" value="ECO:0007669"/>
    <property type="project" value="UniProtKB-EC"/>
</dbReference>
<dbReference type="FunFam" id="3.40.50.1240:FF:000003">
    <property type="entry name" value="2,3-bisphosphoglycerate-dependent phosphoglycerate mutase"/>
    <property type="match status" value="1"/>
</dbReference>
<dbReference type="NCBIfam" id="TIGR01258">
    <property type="entry name" value="pgm_1"/>
    <property type="match status" value="1"/>
</dbReference>
<dbReference type="PIRSF" id="PIRSF000709">
    <property type="entry name" value="6PFK_2-Ptase"/>
    <property type="match status" value="1"/>
</dbReference>
<comment type="similarity">
    <text evidence="2">Belongs to the phosphoglycerate mutase family. BPG-dependent PGAM subfamily.</text>
</comment>
<evidence type="ECO:0000313" key="6">
    <source>
        <dbReference type="EMBL" id="SUZ66221.1"/>
    </source>
</evidence>